<evidence type="ECO:0000256" key="1">
    <source>
        <dbReference type="PROSITE-ProRule" id="PRU00285"/>
    </source>
</evidence>
<dbReference type="OrthoDB" id="3855217at2"/>
<dbReference type="STRING" id="1144548.SAMN05443287_104521"/>
<proteinExistence type="inferred from homology"/>
<evidence type="ECO:0000313" key="5">
    <source>
        <dbReference type="Proteomes" id="UP000198707"/>
    </source>
</evidence>
<dbReference type="Gene3D" id="2.60.40.790">
    <property type="match status" value="1"/>
</dbReference>
<dbReference type="AlphaFoldDB" id="A0A1H6Z0E0"/>
<dbReference type="RefSeq" id="WP_092380262.1">
    <property type="nucleotide sequence ID" value="NZ_BOPI01000052.1"/>
</dbReference>
<gene>
    <name evidence="4" type="ORF">SAMN05443287_104521</name>
</gene>
<name>A0A1H6Z0E0_9ACTN</name>
<reference evidence="5" key="1">
    <citation type="submission" date="2016-10" db="EMBL/GenBank/DDBJ databases">
        <authorList>
            <person name="Varghese N."/>
            <person name="Submissions S."/>
        </authorList>
    </citation>
    <scope>NUCLEOTIDE SEQUENCE [LARGE SCALE GENOMIC DNA]</scope>
    <source>
        <strain evidence="5">CGMCC 4.7038</strain>
    </source>
</reference>
<evidence type="ECO:0000256" key="2">
    <source>
        <dbReference type="RuleBase" id="RU003616"/>
    </source>
</evidence>
<dbReference type="CDD" id="cd06464">
    <property type="entry name" value="ACD_sHsps-like"/>
    <property type="match status" value="1"/>
</dbReference>
<organism evidence="4 5">
    <name type="scientific">Micromonospora phaseoli</name>
    <dbReference type="NCBI Taxonomy" id="1144548"/>
    <lineage>
        <taxon>Bacteria</taxon>
        <taxon>Bacillati</taxon>
        <taxon>Actinomycetota</taxon>
        <taxon>Actinomycetes</taxon>
        <taxon>Micromonosporales</taxon>
        <taxon>Micromonosporaceae</taxon>
        <taxon>Micromonospora</taxon>
    </lineage>
</organism>
<dbReference type="PROSITE" id="PS01031">
    <property type="entry name" value="SHSP"/>
    <property type="match status" value="1"/>
</dbReference>
<comment type="similarity">
    <text evidence="1 2">Belongs to the small heat shock protein (HSP20) family.</text>
</comment>
<dbReference type="SUPFAM" id="SSF49764">
    <property type="entry name" value="HSP20-like chaperones"/>
    <property type="match status" value="1"/>
</dbReference>
<keyword evidence="5" id="KW-1185">Reference proteome</keyword>
<dbReference type="InterPro" id="IPR002068">
    <property type="entry name" value="A-crystallin/Hsp20_dom"/>
</dbReference>
<dbReference type="Pfam" id="PF00011">
    <property type="entry name" value="HSP20"/>
    <property type="match status" value="1"/>
</dbReference>
<dbReference type="EMBL" id="FNYV01000004">
    <property type="protein sequence ID" value="SEJ46136.1"/>
    <property type="molecule type" value="Genomic_DNA"/>
</dbReference>
<evidence type="ECO:0000259" key="3">
    <source>
        <dbReference type="PROSITE" id="PS01031"/>
    </source>
</evidence>
<dbReference type="InterPro" id="IPR008978">
    <property type="entry name" value="HSP20-like_chaperone"/>
</dbReference>
<accession>A0A1H6Z0E0</accession>
<dbReference type="Proteomes" id="UP000198707">
    <property type="component" value="Unassembled WGS sequence"/>
</dbReference>
<protein>
    <submittedName>
        <fullName evidence="4">HSP20 family protein</fullName>
    </submittedName>
</protein>
<sequence length="139" mass="15466">MSTIARFRGGALAPFDWANLSLFPLLAQGIRVEDYLADDQYVIRAEMPGVDPAKDVRITVADGELRLDVARKESTHLDKTRSEFHYGTFFRMIPLPRGVVEKSITARYVDGILEITAKVGEPTSTAKEILVKVENGKKS</sequence>
<feature type="domain" description="SHSP" evidence="3">
    <location>
        <begin position="21"/>
        <end position="134"/>
    </location>
</feature>
<evidence type="ECO:0000313" key="4">
    <source>
        <dbReference type="EMBL" id="SEJ46136.1"/>
    </source>
</evidence>